<sequence length="188" mass="20152">MRIRLVMLAIVLLIGGGIFGTNPAPAHASCAEIPSPETALQQSDAVFSGIVLSVKALNRSKWGSSADPVEVAFRVTEAWKGVDSDRVTVRMAASVANRFVEGMPYMVYARKTLTGLRIDSCTRTAELAKASDDLAALGKGKVPPPSPELESAIRSNPAGKYLFWSGTAFAALAAIVFVLLILRLRRRH</sequence>
<keyword evidence="1" id="KW-0472">Membrane</keyword>
<dbReference type="RefSeq" id="WP_213484210.1">
    <property type="nucleotide sequence ID" value="NZ_CAJRAY010000038.1"/>
</dbReference>
<keyword evidence="1" id="KW-0812">Transmembrane</keyword>
<dbReference type="SUPFAM" id="SSF50242">
    <property type="entry name" value="TIMP-like"/>
    <property type="match status" value="1"/>
</dbReference>
<evidence type="ECO:0000313" key="3">
    <source>
        <dbReference type="Proteomes" id="UP000681526"/>
    </source>
</evidence>
<dbReference type="Proteomes" id="UP000681526">
    <property type="component" value="Unassembled WGS sequence"/>
</dbReference>
<evidence type="ECO:0008006" key="4">
    <source>
        <dbReference type="Google" id="ProtNLM"/>
    </source>
</evidence>
<dbReference type="InterPro" id="IPR008993">
    <property type="entry name" value="TIMP-like_OB-fold"/>
</dbReference>
<feature type="transmembrane region" description="Helical" evidence="1">
    <location>
        <begin position="161"/>
        <end position="182"/>
    </location>
</feature>
<name>A0ABM8V3C9_THEXY</name>
<keyword evidence="1" id="KW-1133">Transmembrane helix</keyword>
<proteinExistence type="predicted"/>
<dbReference type="Gene3D" id="2.40.50.120">
    <property type="match status" value="1"/>
</dbReference>
<evidence type="ECO:0000256" key="1">
    <source>
        <dbReference type="SAM" id="Phobius"/>
    </source>
</evidence>
<dbReference type="EMBL" id="CAJRAY010000038">
    <property type="protein sequence ID" value="CAG5084958.1"/>
    <property type="molecule type" value="Genomic_DNA"/>
</dbReference>
<comment type="caution">
    <text evidence="2">The sequence shown here is derived from an EMBL/GenBank/DDBJ whole genome shotgun (WGS) entry which is preliminary data.</text>
</comment>
<accession>A0ABM8V3C9</accession>
<keyword evidence="3" id="KW-1185">Reference proteome</keyword>
<gene>
    <name evidence="2" type="primary">txxe 1150</name>
    <name evidence="2" type="ORF">TXXE_08370</name>
</gene>
<evidence type="ECO:0000313" key="2">
    <source>
        <dbReference type="EMBL" id="CAG5084958.1"/>
    </source>
</evidence>
<organism evidence="2 3">
    <name type="scientific">Thermobacillus xylanilyticus</name>
    <dbReference type="NCBI Taxonomy" id="76633"/>
    <lineage>
        <taxon>Bacteria</taxon>
        <taxon>Bacillati</taxon>
        <taxon>Bacillota</taxon>
        <taxon>Bacilli</taxon>
        <taxon>Bacillales</taxon>
        <taxon>Paenibacillaceae</taxon>
        <taxon>Thermobacillus</taxon>
    </lineage>
</organism>
<reference evidence="2 3" key="1">
    <citation type="submission" date="2021-04" db="EMBL/GenBank/DDBJ databases">
        <authorList>
            <person name="Rakotoarivonina H."/>
        </authorList>
    </citation>
    <scope>NUCLEOTIDE SEQUENCE [LARGE SCALE GENOMIC DNA]</scope>
    <source>
        <strain evidence="2 3">XE</strain>
    </source>
</reference>
<protein>
    <recommendedName>
        <fullName evidence="4">Tissue inhibitor of metalloproteinase</fullName>
    </recommendedName>
</protein>